<dbReference type="EMBL" id="OU015570">
    <property type="protein sequence ID" value="CAG5101393.1"/>
    <property type="molecule type" value="Genomic_DNA"/>
</dbReference>
<evidence type="ECO:0000313" key="2">
    <source>
        <dbReference type="EMBL" id="CAG5101393.1"/>
    </source>
</evidence>
<keyword evidence="3" id="KW-1185">Reference proteome</keyword>
<organism evidence="2 3">
    <name type="scientific">Oikopleura dioica</name>
    <name type="common">Tunicate</name>
    <dbReference type="NCBI Taxonomy" id="34765"/>
    <lineage>
        <taxon>Eukaryota</taxon>
        <taxon>Metazoa</taxon>
        <taxon>Chordata</taxon>
        <taxon>Tunicata</taxon>
        <taxon>Appendicularia</taxon>
        <taxon>Copelata</taxon>
        <taxon>Oikopleuridae</taxon>
        <taxon>Oikopleura</taxon>
    </lineage>
</organism>
<proteinExistence type="predicted"/>
<evidence type="ECO:0000313" key="3">
    <source>
        <dbReference type="Proteomes" id="UP001158576"/>
    </source>
</evidence>
<protein>
    <submittedName>
        <fullName evidence="2">Oidioi.mRNA.OKI2018_I69.YSR.g17044.t1.cds</fullName>
    </submittedName>
</protein>
<sequence length="319" mass="36565">MQYPFENYESLKVFISHKDIKKSSKEPLRKCHVCGDTLTKAKAVLHGSIKQDVLDHYNACERTRQIFEETKKIDVSALRNHQSLTENLAGLEAGSETERSSSSSHSSSGSSQEFIPQATIDNSTDEDEQNEILNSTRESFGETMSHLGGAKKKVVEKVSREMSDQMNIFYETRAIHLPENSFNAHIAKHWHSVSKKGKIQILAACLPEEFLGGCADETVRKYLSYFNRISKKYARENHPQLMTRGHFAEALELKEKQLYDMDNIEEPEGRRLRKIDDADIHYILKYLFYSSDESPETDVFEAFKHRLRANTSKISSESF</sequence>
<name>A0ABN7SJT2_OIKDI</name>
<accession>A0ABN7SJT2</accession>
<gene>
    <name evidence="2" type="ORF">OKIOD_LOCUS8602</name>
</gene>
<reference evidence="2 3" key="1">
    <citation type="submission" date="2021-04" db="EMBL/GenBank/DDBJ databases">
        <authorList>
            <person name="Bliznina A."/>
        </authorList>
    </citation>
    <scope>NUCLEOTIDE SEQUENCE [LARGE SCALE GENOMIC DNA]</scope>
</reference>
<dbReference type="Proteomes" id="UP001158576">
    <property type="component" value="Chromosome YSR"/>
</dbReference>
<feature type="region of interest" description="Disordered" evidence="1">
    <location>
        <begin position="91"/>
        <end position="130"/>
    </location>
</feature>
<feature type="compositionally biased region" description="Low complexity" evidence="1">
    <location>
        <begin position="100"/>
        <end position="111"/>
    </location>
</feature>
<evidence type="ECO:0000256" key="1">
    <source>
        <dbReference type="SAM" id="MobiDB-lite"/>
    </source>
</evidence>